<dbReference type="EMBL" id="UINC01174572">
    <property type="protein sequence ID" value="SVD80764.1"/>
    <property type="molecule type" value="Genomic_DNA"/>
</dbReference>
<organism evidence="4">
    <name type="scientific">marine metagenome</name>
    <dbReference type="NCBI Taxonomy" id="408172"/>
    <lineage>
        <taxon>unclassified sequences</taxon>
        <taxon>metagenomes</taxon>
        <taxon>ecological metagenomes</taxon>
    </lineage>
</organism>
<feature type="non-terminal residue" evidence="4">
    <location>
        <position position="178"/>
    </location>
</feature>
<evidence type="ECO:0000313" key="4">
    <source>
        <dbReference type="EMBL" id="SVD80764.1"/>
    </source>
</evidence>
<keyword evidence="2" id="KW-0413">Isomerase</keyword>
<dbReference type="PANTHER" id="PTHR47637:SF1">
    <property type="entry name" value="CHAPERONE SURA"/>
    <property type="match status" value="1"/>
</dbReference>
<evidence type="ECO:0000259" key="3">
    <source>
        <dbReference type="Pfam" id="PF09312"/>
    </source>
</evidence>
<protein>
    <recommendedName>
        <fullName evidence="3">SurA N-terminal domain-containing protein</fullName>
    </recommendedName>
</protein>
<feature type="non-terminal residue" evidence="4">
    <location>
        <position position="1"/>
    </location>
</feature>
<dbReference type="InterPro" id="IPR027304">
    <property type="entry name" value="Trigger_fact/SurA_dom_sf"/>
</dbReference>
<keyword evidence="1" id="KW-0732">Signal</keyword>
<dbReference type="PANTHER" id="PTHR47637">
    <property type="entry name" value="CHAPERONE SURA"/>
    <property type="match status" value="1"/>
</dbReference>
<name>A0A382YC07_9ZZZZ</name>
<feature type="domain" description="SurA N-terminal" evidence="3">
    <location>
        <begin position="21"/>
        <end position="103"/>
    </location>
</feature>
<dbReference type="SUPFAM" id="SSF109998">
    <property type="entry name" value="Triger factor/SurA peptide-binding domain-like"/>
    <property type="match status" value="1"/>
</dbReference>
<dbReference type="GO" id="GO:0003755">
    <property type="term" value="F:peptidyl-prolyl cis-trans isomerase activity"/>
    <property type="evidence" value="ECO:0007669"/>
    <property type="project" value="UniProtKB-KW"/>
</dbReference>
<proteinExistence type="predicted"/>
<accession>A0A382YC07</accession>
<evidence type="ECO:0000256" key="1">
    <source>
        <dbReference type="ARBA" id="ARBA00022729"/>
    </source>
</evidence>
<dbReference type="Gene3D" id="1.10.4030.10">
    <property type="entry name" value="Porin chaperone SurA, peptide-binding domain"/>
    <property type="match status" value="1"/>
</dbReference>
<evidence type="ECO:0000256" key="2">
    <source>
        <dbReference type="ARBA" id="ARBA00023110"/>
    </source>
</evidence>
<dbReference type="Pfam" id="PF09312">
    <property type="entry name" value="SurA_N"/>
    <property type="match status" value="1"/>
</dbReference>
<gene>
    <name evidence="4" type="ORF">METZ01_LOCUS433618</name>
</gene>
<dbReference type="InterPro" id="IPR015391">
    <property type="entry name" value="SurA_N"/>
</dbReference>
<dbReference type="AlphaFoldDB" id="A0A382YC07"/>
<reference evidence="4" key="1">
    <citation type="submission" date="2018-05" db="EMBL/GenBank/DDBJ databases">
        <authorList>
            <person name="Lanie J.A."/>
            <person name="Ng W.-L."/>
            <person name="Kazmierczak K.M."/>
            <person name="Andrzejewski T.M."/>
            <person name="Davidsen T.M."/>
            <person name="Wayne K.J."/>
            <person name="Tettelin H."/>
            <person name="Glass J.I."/>
            <person name="Rusch D."/>
            <person name="Podicherti R."/>
            <person name="Tsui H.-C.T."/>
            <person name="Winkler M.E."/>
        </authorList>
    </citation>
    <scope>NUCLEOTIDE SEQUENCE</scope>
</reference>
<keyword evidence="2" id="KW-0697">Rotamase</keyword>
<sequence>VKFFVFLSSFVFLTAQDVLLEGVSAVVGNAVILKSDVSQLVSITALQNKIDLNKDPAVFTQLQAQALENLINRQILLEMAKLDSVEVKDKDVSDAMDRQVENIVSQAGSVDIAEEYLGQSIKSYRRDFWVDMRDLLITEQYQFSLINNININRGGVIRFYEEYKDSLDFLPTLYHINH</sequence>
<dbReference type="InterPro" id="IPR050280">
    <property type="entry name" value="OMP_Chaperone_SurA"/>
</dbReference>